<dbReference type="SUPFAM" id="SSF46626">
    <property type="entry name" value="Cytochrome c"/>
    <property type="match status" value="1"/>
</dbReference>
<keyword evidence="1" id="KW-0813">Transport</keyword>
<protein>
    <submittedName>
        <fullName evidence="9">Cytochrome C554</fullName>
    </submittedName>
</protein>
<keyword evidence="5 6" id="KW-0408">Iron</keyword>
<organism evidence="9 10">
    <name type="scientific">Acuticoccus sediminis</name>
    <dbReference type="NCBI Taxonomy" id="2184697"/>
    <lineage>
        <taxon>Bacteria</taxon>
        <taxon>Pseudomonadati</taxon>
        <taxon>Pseudomonadota</taxon>
        <taxon>Alphaproteobacteria</taxon>
        <taxon>Hyphomicrobiales</taxon>
        <taxon>Amorphaceae</taxon>
        <taxon>Acuticoccus</taxon>
    </lineage>
</organism>
<evidence type="ECO:0000313" key="10">
    <source>
        <dbReference type="Proteomes" id="UP000249590"/>
    </source>
</evidence>
<evidence type="ECO:0000256" key="1">
    <source>
        <dbReference type="ARBA" id="ARBA00022448"/>
    </source>
</evidence>
<feature type="signal peptide" evidence="7">
    <location>
        <begin position="1"/>
        <end position="23"/>
    </location>
</feature>
<dbReference type="Pfam" id="PF00034">
    <property type="entry name" value="Cytochrom_C"/>
    <property type="match status" value="1"/>
</dbReference>
<keyword evidence="4" id="KW-0249">Electron transport</keyword>
<dbReference type="Proteomes" id="UP000249590">
    <property type="component" value="Unassembled WGS sequence"/>
</dbReference>
<evidence type="ECO:0000256" key="4">
    <source>
        <dbReference type="ARBA" id="ARBA00022982"/>
    </source>
</evidence>
<feature type="domain" description="Cytochrome c" evidence="8">
    <location>
        <begin position="23"/>
        <end position="101"/>
    </location>
</feature>
<evidence type="ECO:0000256" key="2">
    <source>
        <dbReference type="ARBA" id="ARBA00022617"/>
    </source>
</evidence>
<dbReference type="Gene3D" id="1.10.760.10">
    <property type="entry name" value="Cytochrome c-like domain"/>
    <property type="match status" value="1"/>
</dbReference>
<evidence type="ECO:0000256" key="6">
    <source>
        <dbReference type="PROSITE-ProRule" id="PRU00433"/>
    </source>
</evidence>
<sequence>MKRVATAAAIAAVSIWAAGAASADPAAGREKAAMCQVCHGLDGIGKNPEVPHIAGESEIYLMAQLRAFRSGERQHQQMSIIAQSLSDEDIRDLADYYASIKFEVTVPDY</sequence>
<dbReference type="GO" id="GO:0009055">
    <property type="term" value="F:electron transfer activity"/>
    <property type="evidence" value="ECO:0007669"/>
    <property type="project" value="InterPro"/>
</dbReference>
<accession>A0A8B2NZC5</accession>
<feature type="chain" id="PRO_5032287993" evidence="7">
    <location>
        <begin position="24"/>
        <end position="109"/>
    </location>
</feature>
<evidence type="ECO:0000256" key="3">
    <source>
        <dbReference type="ARBA" id="ARBA00022723"/>
    </source>
</evidence>
<reference evidence="9 10" key="1">
    <citation type="submission" date="2018-05" db="EMBL/GenBank/DDBJ databases">
        <title>Acuticoccus sediminis sp. nov., isolated from deep-sea sediment of Indian Ocean.</title>
        <authorList>
            <person name="Liu X."/>
            <person name="Lai Q."/>
            <person name="Du Y."/>
            <person name="Sun F."/>
            <person name="Zhang X."/>
            <person name="Wang S."/>
            <person name="Shao Z."/>
        </authorList>
    </citation>
    <scope>NUCLEOTIDE SEQUENCE [LARGE SCALE GENOMIC DNA]</scope>
    <source>
        <strain evidence="9 10">PTG4-2</strain>
    </source>
</reference>
<dbReference type="InterPro" id="IPR036909">
    <property type="entry name" value="Cyt_c-like_dom_sf"/>
</dbReference>
<evidence type="ECO:0000256" key="5">
    <source>
        <dbReference type="ARBA" id="ARBA00023004"/>
    </source>
</evidence>
<dbReference type="PANTHER" id="PTHR33751:SF9">
    <property type="entry name" value="CYTOCHROME C4"/>
    <property type="match status" value="1"/>
</dbReference>
<dbReference type="RefSeq" id="WP_111341732.1">
    <property type="nucleotide sequence ID" value="NZ_JAIWKD010000001.1"/>
</dbReference>
<proteinExistence type="predicted"/>
<evidence type="ECO:0000259" key="8">
    <source>
        <dbReference type="PROSITE" id="PS51007"/>
    </source>
</evidence>
<keyword evidence="2 6" id="KW-0349">Heme</keyword>
<keyword evidence="7" id="KW-0732">Signal</keyword>
<keyword evidence="10" id="KW-1185">Reference proteome</keyword>
<dbReference type="EMBL" id="QHHQ01000001">
    <property type="protein sequence ID" value="RAI03236.1"/>
    <property type="molecule type" value="Genomic_DNA"/>
</dbReference>
<dbReference type="InterPro" id="IPR009056">
    <property type="entry name" value="Cyt_c-like_dom"/>
</dbReference>
<dbReference type="GO" id="GO:0020037">
    <property type="term" value="F:heme binding"/>
    <property type="evidence" value="ECO:0007669"/>
    <property type="project" value="InterPro"/>
</dbReference>
<dbReference type="OrthoDB" id="9808603at2"/>
<keyword evidence="3 6" id="KW-0479">Metal-binding</keyword>
<evidence type="ECO:0000256" key="7">
    <source>
        <dbReference type="SAM" id="SignalP"/>
    </source>
</evidence>
<dbReference type="InterPro" id="IPR050597">
    <property type="entry name" value="Cytochrome_c_Oxidase_Subunit"/>
</dbReference>
<dbReference type="PROSITE" id="PS51007">
    <property type="entry name" value="CYTC"/>
    <property type="match status" value="1"/>
</dbReference>
<name>A0A8B2NZC5_9HYPH</name>
<dbReference type="GO" id="GO:0046872">
    <property type="term" value="F:metal ion binding"/>
    <property type="evidence" value="ECO:0007669"/>
    <property type="project" value="UniProtKB-KW"/>
</dbReference>
<evidence type="ECO:0000313" key="9">
    <source>
        <dbReference type="EMBL" id="RAI03236.1"/>
    </source>
</evidence>
<gene>
    <name evidence="9" type="ORF">DLJ53_01560</name>
</gene>
<dbReference type="AlphaFoldDB" id="A0A8B2NZC5"/>
<comment type="caution">
    <text evidence="9">The sequence shown here is derived from an EMBL/GenBank/DDBJ whole genome shotgun (WGS) entry which is preliminary data.</text>
</comment>
<dbReference type="PANTHER" id="PTHR33751">
    <property type="entry name" value="CBB3-TYPE CYTOCHROME C OXIDASE SUBUNIT FIXP"/>
    <property type="match status" value="1"/>
</dbReference>